<feature type="coiled-coil region" evidence="1">
    <location>
        <begin position="1045"/>
        <end position="1089"/>
    </location>
</feature>
<evidence type="ECO:0000259" key="3">
    <source>
        <dbReference type="Pfam" id="PF20155"/>
    </source>
</evidence>
<dbReference type="RefSeq" id="WP_117867210.1">
    <property type="nucleotide sequence ID" value="NZ_QRZC01000046.1"/>
</dbReference>
<dbReference type="Pfam" id="PF20155">
    <property type="entry name" value="TMP_3"/>
    <property type="match status" value="1"/>
</dbReference>
<gene>
    <name evidence="4" type="ORF">DWW14_22350</name>
</gene>
<feature type="region of interest" description="Disordered" evidence="2">
    <location>
        <begin position="850"/>
        <end position="880"/>
    </location>
</feature>
<sequence>MADLGNLNFGVHLKNYTPQEYEKIKKQLMNMQAKIHAKLGLKFDEKAIEQSIGRMLRGKKFKADIEIGKIDIGRNALKEKMSEVLNKNKIKLDIDEGDARERLKQYWQRRGISPLNGTKTGKELYDEMAVMRFNKSVKDVNSSFLTQQRLVGNLSSQIAGVYSIYSIERFIRGLYTIGGEFQKQRIALTSIIGSETKATELFDKLKQFSVVSPFQFGDLVSQTKQLAAYGVQYEELYETTRRLGDISAGVGVDMGRIILAYGQVRSAAFLRGQELRQFTEAGIPLVEELAKRFTILEKRVVSAGEVFDKISKKEVSFDMVKDVLWGLTDEGGKFYNLQEKLSESLAGKWSNLQDAWSVMMADIAEGNNGVLSDSIDLATRMTQNWQSVADVIKFLVVTYGTYKAVVITLSAVEKSRLTVTLALGAAEKSLTAWQGIRFAATQRLVAIQKVLNTTMLANPYAIVGVAAAALVYTIYRLATAETAAEAAARKHKEAQEQLQNTLNERRQRIDSLLRTIQDETETEFSQIEAYEQLKVLSPALTQAYSREELAIASLAETTKKLNEERDNLAYEDIIKNIDRIKKSIKDYENTIERLQGVPHQGRTISAYYAETENLREELKLLQSDLDKANRLRKEAEESKLPVNEQLIKAQLDLDQIGSEFEKAKKRLQEEQKKSGLTEIVIPLRVEEGVPSFGFDGMDLGALSDFQYWQKRYKEQQGKVSQLQASQTNAKTYQQAYKEAKENWQAKIKALRDAKNGTEEEYRNALEELGKAEQNYKDLGGITDSEKQNKEGEKRKKNLQKIADELLSIRRKNQQDEISLMEEGNEKALMEIEAGFEARRTEIEKQARELAKRNKEAGITTTDSGTGLTSEQQTEIDKANELNVRNREKQEADIYKAGAAAMRNYLKEYGTFQQQKLAIAEEYAERIRKAQNGGERLSLEKQRDAAMLGVDVEAAKQSIDWQSVFGDLGLILKEQIQPTIDNLKRITQSNGFRNSPIESQQKLYDILSQLEQQSGSFGKDMFKDVARDLELYRRSLNAYHSAQQREIDAANELTAAQNRLRDAQENGGNVEEVQKAVDEAKERFSQASESVKTLGDKANENAEVLQTSSAKARGALEGLAEGLNKLKSGSLSQAFEGVKDIGKVVGGKLGDVIANIDPTGIISGVLSILDILKDGVSSIFVSLQDTLFGAIEGILNDLFSVDVIVKPIKNAFSHIGNIVNTLTFGGFNSLFGSNAKEVAETTNRLTESNERLKNAVDSLKDEISKTGGKKSIDAAEQARKDQEAIIRQTSQILQTQMGYYGAHHSNAYYWGLTKQDYASLNASLDDYYIKNPLAETQTDKVGSLTDIYKLTPEQMDYIRSNNIEMWEKMISQGKYDKSEYWENYADLAGSLEDITDSLNEALTQITFDDLRSSFISSLMDMDKSAEDFADDFSKYLMNAVLNAKISDMLDAELEEFYKEWAEAAKSDGELDEKEADALKKRWDAIVNKGMELRDQASAITGYTGETSTSGMSKSGIQASEETMNLTNSYLNGIRLDVSVKRALLEKIGNDILPKYNVLAEAQLTQLRAIADNTLRSAKNTEANVAVLQEVRDVLHSVVGNGQKGKGIKIV</sequence>
<dbReference type="Proteomes" id="UP000285343">
    <property type="component" value="Unassembled WGS sequence"/>
</dbReference>
<dbReference type="EMBL" id="QRZC01000046">
    <property type="protein sequence ID" value="RGV35018.1"/>
    <property type="molecule type" value="Genomic_DNA"/>
</dbReference>
<feature type="coiled-coil region" evidence="1">
    <location>
        <begin position="570"/>
        <end position="673"/>
    </location>
</feature>
<feature type="compositionally biased region" description="Polar residues" evidence="2">
    <location>
        <begin position="858"/>
        <end position="872"/>
    </location>
</feature>
<evidence type="ECO:0000256" key="1">
    <source>
        <dbReference type="SAM" id="Coils"/>
    </source>
</evidence>
<protein>
    <recommendedName>
        <fullName evidence="3">Tape measure protein N-terminal domain-containing protein</fullName>
    </recommendedName>
</protein>
<proteinExistence type="predicted"/>
<comment type="caution">
    <text evidence="4">The sequence shown here is derived from an EMBL/GenBank/DDBJ whole genome shotgun (WGS) entry which is preliminary data.</text>
</comment>
<dbReference type="InterPro" id="IPR013491">
    <property type="entry name" value="Tape_meas_N"/>
</dbReference>
<feature type="region of interest" description="Disordered" evidence="2">
    <location>
        <begin position="777"/>
        <end position="796"/>
    </location>
</feature>
<feature type="coiled-coil region" evidence="1">
    <location>
        <begin position="1234"/>
        <end position="1268"/>
    </location>
</feature>
<evidence type="ECO:0000313" key="5">
    <source>
        <dbReference type="Proteomes" id="UP000285343"/>
    </source>
</evidence>
<feature type="coiled-coil region" evidence="1">
    <location>
        <begin position="477"/>
        <end position="515"/>
    </location>
</feature>
<accession>A0A412X3A6</accession>
<reference evidence="4 5" key="1">
    <citation type="submission" date="2018-08" db="EMBL/GenBank/DDBJ databases">
        <title>A genome reference for cultivated species of the human gut microbiota.</title>
        <authorList>
            <person name="Zou Y."/>
            <person name="Xue W."/>
            <person name="Luo G."/>
        </authorList>
    </citation>
    <scope>NUCLEOTIDE SEQUENCE [LARGE SCALE GENOMIC DNA]</scope>
    <source>
        <strain evidence="4 5">AF14-42</strain>
    </source>
</reference>
<organism evidence="4 5">
    <name type="scientific">Bacteroides uniformis</name>
    <dbReference type="NCBI Taxonomy" id="820"/>
    <lineage>
        <taxon>Bacteria</taxon>
        <taxon>Pseudomonadati</taxon>
        <taxon>Bacteroidota</taxon>
        <taxon>Bacteroidia</taxon>
        <taxon>Bacteroidales</taxon>
        <taxon>Bacteroidaceae</taxon>
        <taxon>Bacteroides</taxon>
    </lineage>
</organism>
<evidence type="ECO:0000313" key="4">
    <source>
        <dbReference type="EMBL" id="RGV35018.1"/>
    </source>
</evidence>
<feature type="domain" description="Tape measure protein N-terminal" evidence="3">
    <location>
        <begin position="174"/>
        <end position="364"/>
    </location>
</feature>
<feature type="compositionally biased region" description="Basic and acidic residues" evidence="2">
    <location>
        <begin position="783"/>
        <end position="793"/>
    </location>
</feature>
<evidence type="ECO:0000256" key="2">
    <source>
        <dbReference type="SAM" id="MobiDB-lite"/>
    </source>
</evidence>
<keyword evidence="1" id="KW-0175">Coiled coil</keyword>
<name>A0A412X3A6_BACUN</name>